<dbReference type="PATRIC" id="fig|251703.9.peg.303"/>
<dbReference type="Proteomes" id="UP000050317">
    <property type="component" value="Unassembled WGS sequence"/>
</dbReference>
<dbReference type="EMBL" id="LJRR01000442">
    <property type="protein sequence ID" value="KPZ09150.1"/>
    <property type="molecule type" value="Genomic_DNA"/>
</dbReference>
<organism evidence="1 2">
    <name type="scientific">Pseudomonas syringae pv. viburni</name>
    <dbReference type="NCBI Taxonomy" id="251703"/>
    <lineage>
        <taxon>Bacteria</taxon>
        <taxon>Pseudomonadati</taxon>
        <taxon>Pseudomonadota</taxon>
        <taxon>Gammaproteobacteria</taxon>
        <taxon>Pseudomonadales</taxon>
        <taxon>Pseudomonadaceae</taxon>
        <taxon>Pseudomonas</taxon>
    </lineage>
</organism>
<name>A0A0Q0J5N7_9PSED</name>
<evidence type="ECO:0000313" key="2">
    <source>
        <dbReference type="Proteomes" id="UP000050317"/>
    </source>
</evidence>
<protein>
    <submittedName>
        <fullName evidence="1">Uncharacterized protein</fullName>
    </submittedName>
</protein>
<sequence length="45" mass="4970">MDASIRGFFTPKRYLRPCQLSRKRTRSVAVATAVCCFGAVFACLA</sequence>
<proteinExistence type="predicted"/>
<accession>A0A0Q0J5N7</accession>
<dbReference type="AlphaFoldDB" id="A0A0Q0J5N7"/>
<gene>
    <name evidence="1" type="ORF">ALO40_102868</name>
</gene>
<comment type="caution">
    <text evidence="1">The sequence shown here is derived from an EMBL/GenBank/DDBJ whole genome shotgun (WGS) entry which is preliminary data.</text>
</comment>
<reference evidence="1 2" key="1">
    <citation type="submission" date="2015-09" db="EMBL/GenBank/DDBJ databases">
        <title>Genome announcement of multiple Pseudomonas syringae strains.</title>
        <authorList>
            <person name="Thakur S."/>
            <person name="Wang P.W."/>
            <person name="Gong Y."/>
            <person name="Weir B.S."/>
            <person name="Guttman D.S."/>
        </authorList>
    </citation>
    <scope>NUCLEOTIDE SEQUENCE [LARGE SCALE GENOMIC DNA]</scope>
    <source>
        <strain evidence="1 2">ICMP3963</strain>
    </source>
</reference>
<evidence type="ECO:0000313" key="1">
    <source>
        <dbReference type="EMBL" id="KPZ09150.1"/>
    </source>
</evidence>